<evidence type="ECO:0000313" key="1">
    <source>
        <dbReference type="EMBL" id="PVX43985.1"/>
    </source>
</evidence>
<dbReference type="Gene3D" id="2.20.110.10">
    <property type="entry name" value="Histone H3 K4-specific methyltransferase SET7/9 N-terminal domain"/>
    <property type="match status" value="1"/>
</dbReference>
<gene>
    <name evidence="1" type="ORF">C7379_1356</name>
</gene>
<dbReference type="Proteomes" id="UP000245870">
    <property type="component" value="Unassembled WGS sequence"/>
</dbReference>
<dbReference type="SUPFAM" id="SSF82185">
    <property type="entry name" value="Histone H3 K4-specific methyltransferase SET7/9 N-terminal domain"/>
    <property type="match status" value="1"/>
</dbReference>
<accession>A0A2U0TK50</accession>
<keyword evidence="2" id="KW-1185">Reference proteome</keyword>
<protein>
    <submittedName>
        <fullName evidence="1">VCBS repeat-containing protein</fullName>
    </submittedName>
</protein>
<dbReference type="OrthoDB" id="1070007at2"/>
<name>A0A2U0TK50_9BACT</name>
<evidence type="ECO:0000313" key="2">
    <source>
        <dbReference type="Proteomes" id="UP000245870"/>
    </source>
</evidence>
<organism evidence="1 2">
    <name type="scientific">Hallella colorans</name>
    <dbReference type="NCBI Taxonomy" id="1703337"/>
    <lineage>
        <taxon>Bacteria</taxon>
        <taxon>Pseudomonadati</taxon>
        <taxon>Bacteroidota</taxon>
        <taxon>Bacteroidia</taxon>
        <taxon>Bacteroidales</taxon>
        <taxon>Prevotellaceae</taxon>
        <taxon>Hallella</taxon>
    </lineage>
</organism>
<sequence length="170" mass="19085">MKNIVLISAMMLISMASFGRKHVSETAVVVADTIYYAADQTSVSHADQAAYYRLLLTQNNGNKKEDVFTDYYMDGTLKAEGGYDFIDLGNDKNSIFNGSVTTYYVNGKEKLNGKYLNGKREGYFTLHMRNGSVAVIAYKDGKSRFDYFMVTNPDGTQEKRSLSEIKSLLQ</sequence>
<dbReference type="RefSeq" id="WP_116617498.1">
    <property type="nucleotide sequence ID" value="NZ_CALDWB010000018.1"/>
</dbReference>
<dbReference type="AlphaFoldDB" id="A0A2U0TK50"/>
<reference evidence="1 2" key="1">
    <citation type="submission" date="2018-05" db="EMBL/GenBank/DDBJ databases">
        <title>Genomic Encyclopedia of Type Strains, Phase IV (KMG-IV): sequencing the most valuable type-strain genomes for metagenomic binning, comparative biology and taxonomic classification.</title>
        <authorList>
            <person name="Goeker M."/>
        </authorList>
    </citation>
    <scope>NUCLEOTIDE SEQUENCE [LARGE SCALE GENOMIC DNA]</scope>
    <source>
        <strain evidence="1 2">DSM 100333</strain>
    </source>
</reference>
<comment type="caution">
    <text evidence="1">The sequence shown here is derived from an EMBL/GenBank/DDBJ whole genome shotgun (WGS) entry which is preliminary data.</text>
</comment>
<dbReference type="EMBL" id="QENY01000035">
    <property type="protein sequence ID" value="PVX43985.1"/>
    <property type="molecule type" value="Genomic_DNA"/>
</dbReference>
<proteinExistence type="predicted"/>